<evidence type="ECO:0000256" key="3">
    <source>
        <dbReference type="ARBA" id="ARBA00022692"/>
    </source>
</evidence>
<dbReference type="SUPFAM" id="SSF103473">
    <property type="entry name" value="MFS general substrate transporter"/>
    <property type="match status" value="1"/>
</dbReference>
<evidence type="ECO:0000256" key="6">
    <source>
        <dbReference type="SAM" id="Phobius"/>
    </source>
</evidence>
<dbReference type="PRINTS" id="PR01036">
    <property type="entry name" value="TCRTETB"/>
</dbReference>
<evidence type="ECO:0000313" key="8">
    <source>
        <dbReference type="EMBL" id="NKQ52320.1"/>
    </source>
</evidence>
<feature type="transmembrane region" description="Helical" evidence="6">
    <location>
        <begin position="380"/>
        <end position="400"/>
    </location>
</feature>
<name>A0ABX1IXT5_9PSEU</name>
<feature type="transmembrane region" description="Helical" evidence="6">
    <location>
        <begin position="140"/>
        <end position="162"/>
    </location>
</feature>
<organism evidence="8 9">
    <name type="scientific">Amycolatopsis acididurans</name>
    <dbReference type="NCBI Taxonomy" id="2724524"/>
    <lineage>
        <taxon>Bacteria</taxon>
        <taxon>Bacillati</taxon>
        <taxon>Actinomycetota</taxon>
        <taxon>Actinomycetes</taxon>
        <taxon>Pseudonocardiales</taxon>
        <taxon>Pseudonocardiaceae</taxon>
        <taxon>Amycolatopsis</taxon>
    </lineage>
</organism>
<dbReference type="InterPro" id="IPR020846">
    <property type="entry name" value="MFS_dom"/>
</dbReference>
<feature type="transmembrane region" description="Helical" evidence="6">
    <location>
        <begin position="51"/>
        <end position="69"/>
    </location>
</feature>
<dbReference type="RefSeq" id="WP_168512067.1">
    <property type="nucleotide sequence ID" value="NZ_JAAXLS010000002.1"/>
</dbReference>
<feature type="transmembrane region" description="Helical" evidence="6">
    <location>
        <begin position="421"/>
        <end position="443"/>
    </location>
</feature>
<evidence type="ECO:0000256" key="5">
    <source>
        <dbReference type="ARBA" id="ARBA00023136"/>
    </source>
</evidence>
<feature type="transmembrane region" description="Helical" evidence="6">
    <location>
        <begin position="287"/>
        <end position="308"/>
    </location>
</feature>
<feature type="transmembrane region" description="Helical" evidence="6">
    <location>
        <begin position="234"/>
        <end position="258"/>
    </location>
</feature>
<dbReference type="InterPro" id="IPR036259">
    <property type="entry name" value="MFS_trans_sf"/>
</dbReference>
<comment type="caution">
    <text evidence="8">The sequence shown here is derived from an EMBL/GenBank/DDBJ whole genome shotgun (WGS) entry which is preliminary data.</text>
</comment>
<dbReference type="Proteomes" id="UP000715441">
    <property type="component" value="Unassembled WGS sequence"/>
</dbReference>
<feature type="transmembrane region" description="Helical" evidence="6">
    <location>
        <begin position="314"/>
        <end position="337"/>
    </location>
</feature>
<dbReference type="PANTHER" id="PTHR42718:SF9">
    <property type="entry name" value="MAJOR FACILITATOR SUPERFAMILY MULTIDRUG TRANSPORTER MFSC"/>
    <property type="match status" value="1"/>
</dbReference>
<dbReference type="Gene3D" id="1.20.1250.20">
    <property type="entry name" value="MFS general substrate transporter like domains"/>
    <property type="match status" value="1"/>
</dbReference>
<accession>A0ABX1IXT5</accession>
<evidence type="ECO:0000256" key="4">
    <source>
        <dbReference type="ARBA" id="ARBA00022989"/>
    </source>
</evidence>
<feature type="domain" description="Major facilitator superfamily (MFS) profile" evidence="7">
    <location>
        <begin position="15"/>
        <end position="530"/>
    </location>
</feature>
<feature type="transmembrane region" description="Helical" evidence="6">
    <location>
        <begin position="106"/>
        <end position="128"/>
    </location>
</feature>
<sequence>METTAMAAKRRGGTVLLTLAAGQFLMTLDTSVMNVSIASVAQDVGTSVTGIQTAITLYTLVMAMFMVTGGKIGAIVGRRRAFAIGCVVYGCGSLTTSLSPSLGVLIIGWSVLEGLGAVLIMPAIVALVASNFGRAERPRAYGLVASAGAMAVAIGPLVGGLVTTYFSWRWVFAGEVVLVAGILALARRVSETPVTTRPRVDLAGAVLSAAGLGMLVSGVLASGTWGWVQPKPEAPALLGLSPVVWLILAGGVVLRLFLGWERHMLARDREPLVDPGMLGNRQLTGGLTVFSFQFLIQAGLFFIVPLFLSISLGLSTLATGVRLLPLSVTLLLAAMGIPRFWPHISPRRVVQAGLMTLFVSLVVFLAALDAGAGPEVTTVPMLLAGLGIGALASQLGAVTVSAVPDERTSEVGGLQNTATNLGASFGTALAGSVLIAALTTSFLNGVVDNPAVPAQVSEQSQVQLASGAPFISDAQLRDRLAQAGLPEATAQAIVSANSQARIQGLRASLATLAAAAAAALFFTRRIPRTQPADLTRRG</sequence>
<feature type="transmembrane region" description="Helical" evidence="6">
    <location>
        <begin position="168"/>
        <end position="186"/>
    </location>
</feature>
<dbReference type="PANTHER" id="PTHR42718">
    <property type="entry name" value="MAJOR FACILITATOR SUPERFAMILY MULTIDRUG TRANSPORTER MFSC"/>
    <property type="match status" value="1"/>
</dbReference>
<protein>
    <submittedName>
        <fullName evidence="8">MFS transporter</fullName>
    </submittedName>
</protein>
<keyword evidence="5 6" id="KW-0472">Membrane</keyword>
<keyword evidence="2" id="KW-0813">Transport</keyword>
<dbReference type="Pfam" id="PF07690">
    <property type="entry name" value="MFS_1"/>
    <property type="match status" value="1"/>
</dbReference>
<keyword evidence="4 6" id="KW-1133">Transmembrane helix</keyword>
<gene>
    <name evidence="8" type="ORF">HFP15_05445</name>
</gene>
<dbReference type="EMBL" id="JAAXLS010000002">
    <property type="protein sequence ID" value="NKQ52320.1"/>
    <property type="molecule type" value="Genomic_DNA"/>
</dbReference>
<evidence type="ECO:0000313" key="9">
    <source>
        <dbReference type="Proteomes" id="UP000715441"/>
    </source>
</evidence>
<dbReference type="PROSITE" id="PS50850">
    <property type="entry name" value="MFS"/>
    <property type="match status" value="1"/>
</dbReference>
<keyword evidence="3 6" id="KW-0812">Transmembrane</keyword>
<feature type="transmembrane region" description="Helical" evidence="6">
    <location>
        <begin position="349"/>
        <end position="368"/>
    </location>
</feature>
<feature type="transmembrane region" description="Helical" evidence="6">
    <location>
        <begin position="206"/>
        <end position="228"/>
    </location>
</feature>
<evidence type="ECO:0000256" key="2">
    <source>
        <dbReference type="ARBA" id="ARBA00022448"/>
    </source>
</evidence>
<comment type="subcellular location">
    <subcellularLocation>
        <location evidence="1">Cell membrane</location>
        <topology evidence="1">Multi-pass membrane protein</topology>
    </subcellularLocation>
</comment>
<dbReference type="InterPro" id="IPR011701">
    <property type="entry name" value="MFS"/>
</dbReference>
<keyword evidence="9" id="KW-1185">Reference proteome</keyword>
<dbReference type="CDD" id="cd17321">
    <property type="entry name" value="MFS_MMR_MDR_like"/>
    <property type="match status" value="1"/>
</dbReference>
<reference evidence="8 9" key="1">
    <citation type="submission" date="2020-04" db="EMBL/GenBank/DDBJ databases">
        <title>Novel species.</title>
        <authorList>
            <person name="Teo W.F.A."/>
            <person name="Lipun K."/>
            <person name="Srisuk N."/>
            <person name="Duangmal K."/>
        </authorList>
    </citation>
    <scope>NUCLEOTIDE SEQUENCE [LARGE SCALE GENOMIC DNA]</scope>
    <source>
        <strain evidence="8 9">K13G38</strain>
    </source>
</reference>
<evidence type="ECO:0000259" key="7">
    <source>
        <dbReference type="PROSITE" id="PS50850"/>
    </source>
</evidence>
<feature type="transmembrane region" description="Helical" evidence="6">
    <location>
        <begin position="504"/>
        <end position="522"/>
    </location>
</feature>
<dbReference type="Gene3D" id="1.20.1720.10">
    <property type="entry name" value="Multidrug resistance protein D"/>
    <property type="match status" value="1"/>
</dbReference>
<feature type="transmembrane region" description="Helical" evidence="6">
    <location>
        <begin position="81"/>
        <end position="100"/>
    </location>
</feature>
<proteinExistence type="predicted"/>
<evidence type="ECO:0000256" key="1">
    <source>
        <dbReference type="ARBA" id="ARBA00004651"/>
    </source>
</evidence>